<feature type="transmembrane region" description="Helical" evidence="4">
    <location>
        <begin position="251"/>
        <end position="273"/>
    </location>
</feature>
<organism evidence="5 6">
    <name type="scientific">Zasmidium cellare</name>
    <name type="common">Wine cellar mold</name>
    <name type="synonym">Racodium cellare</name>
    <dbReference type="NCBI Taxonomy" id="395010"/>
    <lineage>
        <taxon>Eukaryota</taxon>
        <taxon>Fungi</taxon>
        <taxon>Dikarya</taxon>
        <taxon>Ascomycota</taxon>
        <taxon>Pezizomycotina</taxon>
        <taxon>Dothideomycetes</taxon>
        <taxon>Dothideomycetidae</taxon>
        <taxon>Mycosphaerellales</taxon>
        <taxon>Mycosphaerellaceae</taxon>
        <taxon>Zasmidium</taxon>
    </lineage>
</organism>
<comment type="caution">
    <text evidence="5">The sequence shown here is derived from an EMBL/GenBank/DDBJ whole genome shotgun (WGS) entry which is preliminary data.</text>
</comment>
<feature type="transmembrane region" description="Helical" evidence="4">
    <location>
        <begin position="423"/>
        <end position="444"/>
    </location>
</feature>
<feature type="compositionally biased region" description="Basic and acidic residues" evidence="3">
    <location>
        <begin position="40"/>
        <end position="64"/>
    </location>
</feature>
<keyword evidence="6" id="KW-1185">Reference proteome</keyword>
<dbReference type="SUPFAM" id="SSF103473">
    <property type="entry name" value="MFS general substrate transporter"/>
    <property type="match status" value="1"/>
</dbReference>
<dbReference type="PANTHER" id="PTHR11360">
    <property type="entry name" value="MONOCARBOXYLATE TRANSPORTER"/>
    <property type="match status" value="1"/>
</dbReference>
<feature type="transmembrane region" description="Helical" evidence="4">
    <location>
        <begin position="358"/>
        <end position="378"/>
    </location>
</feature>
<comment type="similarity">
    <text evidence="2">Belongs to the major facilitator superfamily. Monocarboxylate porter (TC 2.A.1.13) family.</text>
</comment>
<feature type="transmembrane region" description="Helical" evidence="4">
    <location>
        <begin position="219"/>
        <end position="239"/>
    </location>
</feature>
<gene>
    <name evidence="5" type="ORF">PRZ48_010753</name>
</gene>
<keyword evidence="4" id="KW-0472">Membrane</keyword>
<dbReference type="InterPro" id="IPR011701">
    <property type="entry name" value="MFS"/>
</dbReference>
<feature type="transmembrane region" description="Helical" evidence="4">
    <location>
        <begin position="456"/>
        <end position="475"/>
    </location>
</feature>
<comment type="subcellular location">
    <subcellularLocation>
        <location evidence="1">Membrane</location>
        <topology evidence="1">Multi-pass membrane protein</topology>
    </subcellularLocation>
</comment>
<reference evidence="5 6" key="1">
    <citation type="journal article" date="2023" name="G3 (Bethesda)">
        <title>A chromosome-level genome assembly of Zasmidium syzygii isolated from banana leaves.</title>
        <authorList>
            <person name="van Westerhoven A.C."/>
            <person name="Mehrabi R."/>
            <person name="Talebi R."/>
            <person name="Steentjes M.B.F."/>
            <person name="Corcolon B."/>
            <person name="Chong P.A."/>
            <person name="Kema G.H.J."/>
            <person name="Seidl M.F."/>
        </authorList>
    </citation>
    <scope>NUCLEOTIDE SEQUENCE [LARGE SCALE GENOMIC DNA]</scope>
    <source>
        <strain evidence="5 6">P124</strain>
    </source>
</reference>
<feature type="transmembrane region" description="Helical" evidence="4">
    <location>
        <begin position="132"/>
        <end position="152"/>
    </location>
</feature>
<sequence>MARPASESSKYDMEKDHEKDHTAEEHAMSAWPNTEDDEIERTIEEAEHPEVAEQHHNEKAHHDAPNALVRSITGKSTASSWKDPGPPPDGGLQAWIQVFCCHLTIFNTFGFFTSFGVYQTYYQTTLGIESSTISWIGSVQAFLLFGIGTFTGRATDAGLFRHCYIAGSVFQLLGIFTMAESTKFYQLFLSQAVCIGIANGLQFCPSMALVTTYFAKKRAFAVGITALGSCTGGVVFPIVVQQLLPKVGFPWTIRVIGFIMLALHAVTIALYRTRLPPRKSGALVDWASFKEAPYALYCIAMFFNFWGLYFAFFYIGSYGRNVLGVSYQQSVNLLLTIVCMGFIFRLLPNYFADRLGTLNTLIPFAFLSGIMMFAWIGIHSVGGLFAFAAIYGSGSAVMQALWPAMFGNLSKVPDLKKAGVRMGMAFSVVSIACLTGPPLAGALIQQNGGNYLHAQLWAGISFFVGGTLLIATRFAKVGWDWKARI</sequence>
<feature type="transmembrane region" description="Helical" evidence="4">
    <location>
        <begin position="294"/>
        <end position="315"/>
    </location>
</feature>
<feature type="transmembrane region" description="Helical" evidence="4">
    <location>
        <begin position="327"/>
        <end position="346"/>
    </location>
</feature>
<feature type="transmembrane region" description="Helical" evidence="4">
    <location>
        <begin position="384"/>
        <end position="402"/>
    </location>
</feature>
<protein>
    <recommendedName>
        <fullName evidence="7">MFS monocarboxylate transporter-like protein</fullName>
    </recommendedName>
</protein>
<dbReference type="InterPro" id="IPR050327">
    <property type="entry name" value="Proton-linked_MCT"/>
</dbReference>
<evidence type="ECO:0008006" key="7">
    <source>
        <dbReference type="Google" id="ProtNLM"/>
    </source>
</evidence>
<evidence type="ECO:0000256" key="1">
    <source>
        <dbReference type="ARBA" id="ARBA00004141"/>
    </source>
</evidence>
<proteinExistence type="inferred from homology"/>
<feature type="transmembrane region" description="Helical" evidence="4">
    <location>
        <begin position="159"/>
        <end position="179"/>
    </location>
</feature>
<feature type="transmembrane region" description="Helical" evidence="4">
    <location>
        <begin position="92"/>
        <end position="112"/>
    </location>
</feature>
<dbReference type="Pfam" id="PF07690">
    <property type="entry name" value="MFS_1"/>
    <property type="match status" value="1"/>
</dbReference>
<dbReference type="Proteomes" id="UP001305779">
    <property type="component" value="Unassembled WGS sequence"/>
</dbReference>
<evidence type="ECO:0000313" key="5">
    <source>
        <dbReference type="EMBL" id="KAK4498097.1"/>
    </source>
</evidence>
<evidence type="ECO:0000256" key="3">
    <source>
        <dbReference type="SAM" id="MobiDB-lite"/>
    </source>
</evidence>
<evidence type="ECO:0000313" key="6">
    <source>
        <dbReference type="Proteomes" id="UP001305779"/>
    </source>
</evidence>
<dbReference type="EMBL" id="JAXOVC010000008">
    <property type="protein sequence ID" value="KAK4498097.1"/>
    <property type="molecule type" value="Genomic_DNA"/>
</dbReference>
<feature type="region of interest" description="Disordered" evidence="3">
    <location>
        <begin position="1"/>
        <end position="66"/>
    </location>
</feature>
<keyword evidence="4" id="KW-0812">Transmembrane</keyword>
<dbReference type="Gene3D" id="1.20.1250.20">
    <property type="entry name" value="MFS general substrate transporter like domains"/>
    <property type="match status" value="2"/>
</dbReference>
<accession>A0ABR0E9I6</accession>
<dbReference type="PANTHER" id="PTHR11360:SF130">
    <property type="entry name" value="MAJOR FACILITATOR SUPERFAMILY (MFS) PROFILE DOMAIN-CONTAINING PROTEIN-RELATED"/>
    <property type="match status" value="1"/>
</dbReference>
<name>A0ABR0E9I6_ZASCE</name>
<dbReference type="InterPro" id="IPR036259">
    <property type="entry name" value="MFS_trans_sf"/>
</dbReference>
<evidence type="ECO:0000256" key="4">
    <source>
        <dbReference type="SAM" id="Phobius"/>
    </source>
</evidence>
<feature type="transmembrane region" description="Helical" evidence="4">
    <location>
        <begin position="185"/>
        <end position="210"/>
    </location>
</feature>
<feature type="compositionally biased region" description="Basic and acidic residues" evidence="3">
    <location>
        <begin position="9"/>
        <end position="27"/>
    </location>
</feature>
<evidence type="ECO:0000256" key="2">
    <source>
        <dbReference type="ARBA" id="ARBA00006727"/>
    </source>
</evidence>
<keyword evidence="4" id="KW-1133">Transmembrane helix</keyword>